<gene>
    <name evidence="1" type="ORF">CKA38_06925</name>
</gene>
<name>A0A2U8E3A6_9BACT</name>
<dbReference type="EMBL" id="CP023004">
    <property type="protein sequence ID" value="AWI09012.1"/>
    <property type="molecule type" value="Genomic_DNA"/>
</dbReference>
<protein>
    <submittedName>
        <fullName evidence="1">Uncharacterized protein</fullName>
    </submittedName>
</protein>
<keyword evidence="2" id="KW-1185">Reference proteome</keyword>
<evidence type="ECO:0000313" key="1">
    <source>
        <dbReference type="EMBL" id="AWI09012.1"/>
    </source>
</evidence>
<proteinExistence type="predicted"/>
<reference evidence="1 2" key="1">
    <citation type="journal article" date="2018" name="Syst. Appl. Microbiol.">
        <title>Ereboglobus luteus gen. nov. sp. nov. from cockroach guts, and new insights into the oxygen relationship of the genera Opitutus and Didymococcus (Verrucomicrobia: Opitutaceae).</title>
        <authorList>
            <person name="Tegtmeier D."/>
            <person name="Belitz A."/>
            <person name="Radek R."/>
            <person name="Heimerl T."/>
            <person name="Brune A."/>
        </authorList>
    </citation>
    <scope>NUCLEOTIDE SEQUENCE [LARGE SCALE GENOMIC DNA]</scope>
    <source>
        <strain evidence="1 2">Ho45</strain>
    </source>
</reference>
<evidence type="ECO:0000313" key="2">
    <source>
        <dbReference type="Proteomes" id="UP000244896"/>
    </source>
</evidence>
<dbReference type="AlphaFoldDB" id="A0A2U8E3A6"/>
<organism evidence="1 2">
    <name type="scientific">Ereboglobus luteus</name>
    <dbReference type="NCBI Taxonomy" id="1796921"/>
    <lineage>
        <taxon>Bacteria</taxon>
        <taxon>Pseudomonadati</taxon>
        <taxon>Verrucomicrobiota</taxon>
        <taxon>Opitutia</taxon>
        <taxon>Opitutales</taxon>
        <taxon>Opitutaceae</taxon>
        <taxon>Ereboglobus</taxon>
    </lineage>
</organism>
<accession>A0A2U8E3A6</accession>
<dbReference type="KEGG" id="elut:CKA38_06925"/>
<sequence length="575" mass="66011">MFAPMHAHAAGEEVITLDTLTVSTKRHDWRYTRSEHFEILSAVDYSKLVSRIMQRAEQIIGTFEKNNPLFRMQRELPAKIIFINDQGIDRYLVLTGKEDLQHAYDRSPMGVSMDRVSSESAKQTSMRGFHDGEQAVFLKLITQAYLDADTSFEERVTENAIDIALNHLLMCVKIQTGHDSPPWLATALNGLRGHSGGFGQAHLVDSFESPIYKYTRSTPPHAYRPAWFSIDDHEMIFGRYCISCETNLLRNASDYPRGTDKKTVALQKKIWRNYALAPNASLGEFLEPRSRKTRHDRHAIANIQASLITTRETRDFMYYCTFMADDKTRAAFARFVVHTEKQQTNESVFKECFGVDYDAFRTRMYDSFKEIARKDSDYSRNPWGPPDIVVAKFNRKDIPPVPKLRPSRRSETARILSDWFVLCGERDIANQVLLKASEASTQARNDPEFVAAFGLSEAAHGRKHSAVAMLEKAMASKQVVRPEAWRTLSRLRLENLLELKGEKHRLTKDELNTVIEPLAEALKQNGASQQTYVQFAQVWTHTDVKLPKEYLDMLAARVRAWPENEELRKVIEKIR</sequence>
<dbReference type="Proteomes" id="UP000244896">
    <property type="component" value="Chromosome"/>
</dbReference>